<dbReference type="Gene3D" id="3.20.20.140">
    <property type="entry name" value="Metal-dependent hydrolases"/>
    <property type="match status" value="1"/>
</dbReference>
<keyword evidence="2" id="KW-0378">Hydrolase</keyword>
<feature type="domain" description="Amidohydrolase-related" evidence="1">
    <location>
        <begin position="370"/>
        <end position="467"/>
    </location>
</feature>
<sequence>MNKVFNLCYAALFMLTSCQDSGILFKDALCIENISIIDPEEGLKNNLTLVIKEGKIFQITPTEEIRLSKKNTIVDGTGKFMIPGLWDAHMHFSYIKEMAPHMFNLFLANGITSVRDTGGDISFVNKWKQLSLANPTDAPRVMVAGPLLDGMPNVYDGSDPGHPPLSEGLRSLDDVRDKVKELDSLEVDFLKAYEMLSPEQFILINKLAKEKGLKVTGHVPLSMDVISASNAGMNSMEHLRNLELSCASNADELLAERNELLTLGKDEKGAALRSKIHNEQRQRAIENYDPEKAKEILAVLAKNDTWQIPTLALSTGFVKRPFTQEKWQEDFKYLPEYIERDWKRNIDLFSKNEITPFRIEYVKWLMNMTLNIHKSGINMMAGTDCPIFFLTPGASLHEELAVLVEAGLTPLQVLKTATVNPAKYFDMEEELGNVRTGHWADLVILDANPLEDIKHTKLIHAVVKQGKYYDRTALDGLLQELSAKEAEIKENL</sequence>
<dbReference type="RefSeq" id="WP_154366846.1">
    <property type="nucleotide sequence ID" value="NZ_WKJH01000008.1"/>
</dbReference>
<organism evidence="2 3">
    <name type="scientific">Maribacter luteus</name>
    <dbReference type="NCBI Taxonomy" id="2594478"/>
    <lineage>
        <taxon>Bacteria</taxon>
        <taxon>Pseudomonadati</taxon>
        <taxon>Bacteroidota</taxon>
        <taxon>Flavobacteriia</taxon>
        <taxon>Flavobacteriales</taxon>
        <taxon>Flavobacteriaceae</taxon>
        <taxon>Maribacter</taxon>
    </lineage>
</organism>
<keyword evidence="3" id="KW-1185">Reference proteome</keyword>
<dbReference type="Gene3D" id="3.30.110.90">
    <property type="entry name" value="Amidohydrolase"/>
    <property type="match status" value="1"/>
</dbReference>
<dbReference type="EMBL" id="WKJH01000008">
    <property type="protein sequence ID" value="MRX64708.1"/>
    <property type="molecule type" value="Genomic_DNA"/>
</dbReference>
<dbReference type="InterPro" id="IPR032466">
    <property type="entry name" value="Metal_Hydrolase"/>
</dbReference>
<evidence type="ECO:0000313" key="3">
    <source>
        <dbReference type="Proteomes" id="UP000443153"/>
    </source>
</evidence>
<dbReference type="InterPro" id="IPR011059">
    <property type="entry name" value="Metal-dep_hydrolase_composite"/>
</dbReference>
<dbReference type="Proteomes" id="UP000443153">
    <property type="component" value="Unassembled WGS sequence"/>
</dbReference>
<dbReference type="InterPro" id="IPR006680">
    <property type="entry name" value="Amidohydro-rel"/>
</dbReference>
<comment type="caution">
    <text evidence="2">The sequence shown here is derived from an EMBL/GenBank/DDBJ whole genome shotgun (WGS) entry which is preliminary data.</text>
</comment>
<dbReference type="AlphaFoldDB" id="A0A6I2MLU5"/>
<gene>
    <name evidence="2" type="ORF">GJ691_11050</name>
</gene>
<dbReference type="Pfam" id="PF01979">
    <property type="entry name" value="Amidohydro_1"/>
    <property type="match status" value="2"/>
</dbReference>
<dbReference type="PANTHER" id="PTHR43135">
    <property type="entry name" value="ALPHA-D-RIBOSE 1-METHYLPHOSPHONATE 5-TRIPHOSPHATE DIPHOSPHATASE"/>
    <property type="match status" value="1"/>
</dbReference>
<feature type="domain" description="Amidohydrolase-related" evidence="1">
    <location>
        <begin position="80"/>
        <end position="262"/>
    </location>
</feature>
<evidence type="ECO:0000313" key="2">
    <source>
        <dbReference type="EMBL" id="MRX64708.1"/>
    </source>
</evidence>
<dbReference type="PROSITE" id="PS51257">
    <property type="entry name" value="PROKAR_LIPOPROTEIN"/>
    <property type="match status" value="1"/>
</dbReference>
<dbReference type="SUPFAM" id="SSF51556">
    <property type="entry name" value="Metallo-dependent hydrolases"/>
    <property type="match status" value="1"/>
</dbReference>
<dbReference type="GO" id="GO:0016810">
    <property type="term" value="F:hydrolase activity, acting on carbon-nitrogen (but not peptide) bonds"/>
    <property type="evidence" value="ECO:0007669"/>
    <property type="project" value="InterPro"/>
</dbReference>
<dbReference type="OrthoDB" id="9815657at2"/>
<dbReference type="SUPFAM" id="SSF51338">
    <property type="entry name" value="Composite domain of metallo-dependent hydrolases"/>
    <property type="match status" value="1"/>
</dbReference>
<dbReference type="Gene3D" id="2.30.40.10">
    <property type="entry name" value="Urease, subunit C, domain 1"/>
    <property type="match status" value="2"/>
</dbReference>
<reference evidence="2 3" key="1">
    <citation type="submission" date="2019-11" db="EMBL/GenBank/DDBJ databases">
        <title>Maribacter lutea sp. nov., a marine bacterium isolated from intertidal sand.</title>
        <authorList>
            <person name="Liu A."/>
        </authorList>
    </citation>
    <scope>NUCLEOTIDE SEQUENCE [LARGE SCALE GENOMIC DNA]</scope>
    <source>
        <strain evidence="2 3">RZ05</strain>
    </source>
</reference>
<dbReference type="InterPro" id="IPR051781">
    <property type="entry name" value="Metallo-dep_Hydrolase"/>
</dbReference>
<protein>
    <submittedName>
        <fullName evidence="2">Amidohydrolase family protein</fullName>
    </submittedName>
</protein>
<dbReference type="PANTHER" id="PTHR43135:SF3">
    <property type="entry name" value="ALPHA-D-RIBOSE 1-METHYLPHOSPHONATE 5-TRIPHOSPHATE DIPHOSPHATASE"/>
    <property type="match status" value="1"/>
</dbReference>
<name>A0A6I2MLU5_9FLAO</name>
<proteinExistence type="predicted"/>
<evidence type="ECO:0000259" key="1">
    <source>
        <dbReference type="Pfam" id="PF01979"/>
    </source>
</evidence>
<accession>A0A6I2MLU5</accession>
<dbReference type="Gene3D" id="3.40.50.10910">
    <property type="entry name" value="Amidohydrolase"/>
    <property type="match status" value="1"/>
</dbReference>